<keyword evidence="2" id="KW-0479">Metal-binding</keyword>
<evidence type="ECO:0000256" key="7">
    <source>
        <dbReference type="SAM" id="Coils"/>
    </source>
</evidence>
<dbReference type="InterPro" id="IPR047578">
    <property type="entry name" value="OBE1-like_PHD"/>
</dbReference>
<evidence type="ECO:0000313" key="11">
    <source>
        <dbReference type="EMBL" id="KZM82734.1"/>
    </source>
</evidence>
<reference evidence="12" key="2">
    <citation type="submission" date="2022-03" db="EMBL/GenBank/DDBJ databases">
        <title>Draft title - Genomic analysis of global carrot germplasm unveils the trajectory of domestication and the origin of high carotenoid orange carrot.</title>
        <authorList>
            <person name="Iorizzo M."/>
            <person name="Ellison S."/>
            <person name="Senalik D."/>
            <person name="Macko-Podgorni A."/>
            <person name="Grzebelus D."/>
            <person name="Bostan H."/>
            <person name="Rolling W."/>
            <person name="Curaba J."/>
            <person name="Simon P."/>
        </authorList>
    </citation>
    <scope>NUCLEOTIDE SEQUENCE</scope>
    <source>
        <tissue evidence="12">Leaf</tissue>
    </source>
</reference>
<feature type="region of interest" description="Disordered" evidence="8">
    <location>
        <begin position="264"/>
        <end position="339"/>
    </location>
</feature>
<evidence type="ECO:0000313" key="12">
    <source>
        <dbReference type="EMBL" id="WOH15646.1"/>
    </source>
</evidence>
<dbReference type="OrthoDB" id="1905265at2759"/>
<dbReference type="GO" id="GO:0010468">
    <property type="term" value="P:regulation of gene expression"/>
    <property type="evidence" value="ECO:0007669"/>
    <property type="project" value="TreeGrafter"/>
</dbReference>
<feature type="domain" description="Oberon coiled-coil region" evidence="10">
    <location>
        <begin position="694"/>
        <end position="799"/>
    </location>
</feature>
<feature type="domain" description="Oberon-like PHD finger" evidence="9">
    <location>
        <begin position="448"/>
        <end position="570"/>
    </location>
</feature>
<dbReference type="Pfam" id="PF07227">
    <property type="entry name" value="PHD_Oberon"/>
    <property type="match status" value="1"/>
</dbReference>
<dbReference type="EMBL" id="CP093351">
    <property type="protein sequence ID" value="WOH15646.1"/>
    <property type="molecule type" value="Genomic_DNA"/>
</dbReference>
<name>A0A175YGD3_DAUCS</name>
<dbReference type="CDD" id="cd15612">
    <property type="entry name" value="PHD_OBE1_like"/>
    <property type="match status" value="1"/>
</dbReference>
<accession>A0A175YGD3</accession>
<dbReference type="KEGG" id="dcr:108202846"/>
<evidence type="ECO:0000256" key="6">
    <source>
        <dbReference type="ARBA" id="ARBA00023242"/>
    </source>
</evidence>
<feature type="compositionally biased region" description="Polar residues" evidence="8">
    <location>
        <begin position="270"/>
        <end position="299"/>
    </location>
</feature>
<evidence type="ECO:0000256" key="1">
    <source>
        <dbReference type="ARBA" id="ARBA00004123"/>
    </source>
</evidence>
<feature type="coiled-coil region" evidence="7">
    <location>
        <begin position="719"/>
        <end position="780"/>
    </location>
</feature>
<dbReference type="GO" id="GO:0010492">
    <property type="term" value="P:maintenance of shoot apical meristem identity"/>
    <property type="evidence" value="ECO:0007669"/>
    <property type="project" value="TreeGrafter"/>
</dbReference>
<sequence length="810" mass="90897">MVKDRENSSDSKKNQFVFGESNGGPDEKIGFFEKGINFLGKSDKDCDGSQLKSLKIGSSGSQELTLSYLCDNSKLGFLDKEILLSSNEKVSGKGKEIVSEDQNQGNGRWVERDFLQLSNENRGSSLKREVEDDEVDREIREKKPKIETLNLSLGLSDASDNMQNVEPPIRAMPSRSVQSLAPSNNNTQTTYSNDFSANSASYSYSHPFSHNASCSLTRNSTEYYENSVGSHRRDCDYIWNAGEGTNGSVHSRFRPVGDGVALANHGTGILQPTQGNNPVNKDSSNSLRRTTSSDTQSFFPSELPARPQMDTHSGDSRGQGSDQIRGVENSDGGRGRKLSRPERILREIVSESVPVMARIIQEIPDELVESTKEYLKNVITTADKKDELVRLQNRLARRSDFSNENLSKSNKNQLEMLVAIKTGLESFLSSRLRLSVTELVEIFMLERCRNVNCKRVLPVEDCDCKICSTKKGFCSECMCPVCFKFDCASNTCSWVGCDVCSHWCHAACGIQSNLIRPGPSLRGRPGTTEMQFHCLGCDHNSEMFGFIKDVFNSCATQWGLETLVKELECVGKIFKDSEDFKGKELLVKVEEMLLKLKNKMISPSDACISIIQFFTYAEGMSDIPSLSIQAKDLASIQTTVQKDLAPLPRSDSLLSKSPFYNGGYSIAKKDLLPHDLHQNDISTPLMSDKVIEDEWSVKLPKKDGFESLESVVRVKDAEARMFQSKADEARKEAEAYKKMIRIKNEKLDEEYAENLAALCLQETEERLRKRLENLKALEDSHCDYYKMKLRMQTDIAGLLERMESTKQQWV</sequence>
<organism evidence="11">
    <name type="scientific">Daucus carota subsp. sativus</name>
    <name type="common">Carrot</name>
    <dbReference type="NCBI Taxonomy" id="79200"/>
    <lineage>
        <taxon>Eukaryota</taxon>
        <taxon>Viridiplantae</taxon>
        <taxon>Streptophyta</taxon>
        <taxon>Embryophyta</taxon>
        <taxon>Tracheophyta</taxon>
        <taxon>Spermatophyta</taxon>
        <taxon>Magnoliopsida</taxon>
        <taxon>eudicotyledons</taxon>
        <taxon>Gunneridae</taxon>
        <taxon>Pentapetalae</taxon>
        <taxon>asterids</taxon>
        <taxon>campanulids</taxon>
        <taxon>Apiales</taxon>
        <taxon>Apiaceae</taxon>
        <taxon>Apioideae</taxon>
        <taxon>Scandiceae</taxon>
        <taxon>Daucinae</taxon>
        <taxon>Daucus</taxon>
        <taxon>Daucus sect. Daucus</taxon>
    </lineage>
</organism>
<gene>
    <name evidence="11" type="ORF">DCAR_030303</name>
    <name evidence="12" type="ORF">DCAR_0935189</name>
</gene>
<dbReference type="GO" id="GO:0010071">
    <property type="term" value="P:root meristem specification"/>
    <property type="evidence" value="ECO:0007669"/>
    <property type="project" value="TreeGrafter"/>
</dbReference>
<dbReference type="OMA" id="GHTSEMY"/>
<dbReference type="Proteomes" id="UP000077755">
    <property type="component" value="Chromosome 9"/>
</dbReference>
<dbReference type="AlphaFoldDB" id="A0A175YGD3"/>
<evidence type="ECO:0000259" key="10">
    <source>
        <dbReference type="Pfam" id="PF16312"/>
    </source>
</evidence>
<dbReference type="PRINTS" id="PR01544">
    <property type="entry name" value="ARATH130DUF"/>
</dbReference>
<dbReference type="InterPro" id="IPR004082">
    <property type="entry name" value="OBERON"/>
</dbReference>
<dbReference type="PANTHER" id="PTHR21736">
    <property type="entry name" value="VERNALIZATION-INSENSITIVE PROTEIN 3"/>
    <property type="match status" value="1"/>
</dbReference>
<evidence type="ECO:0008006" key="14">
    <source>
        <dbReference type="Google" id="ProtNLM"/>
    </source>
</evidence>
<dbReference type="GO" id="GO:0010078">
    <property type="term" value="P:maintenance of root meristem identity"/>
    <property type="evidence" value="ECO:0007669"/>
    <property type="project" value="TreeGrafter"/>
</dbReference>
<dbReference type="STRING" id="79200.A0A175YGD3"/>
<proteinExistence type="predicted"/>
<dbReference type="GO" id="GO:0005634">
    <property type="term" value="C:nucleus"/>
    <property type="evidence" value="ECO:0007669"/>
    <property type="project" value="UniProtKB-SubCell"/>
</dbReference>
<dbReference type="GO" id="GO:0008270">
    <property type="term" value="F:zinc ion binding"/>
    <property type="evidence" value="ECO:0007669"/>
    <property type="project" value="UniProtKB-KW"/>
</dbReference>
<keyword evidence="4" id="KW-0862">Zinc</keyword>
<feature type="compositionally biased region" description="Basic and acidic residues" evidence="8">
    <location>
        <begin position="1"/>
        <end position="13"/>
    </location>
</feature>
<keyword evidence="5 7" id="KW-0175">Coiled coil</keyword>
<dbReference type="Gramene" id="KZM82734">
    <property type="protein sequence ID" value="KZM82734"/>
    <property type="gene ID" value="DCAR_030303"/>
</dbReference>
<reference evidence="11" key="1">
    <citation type="journal article" date="2016" name="Nat. Genet.">
        <title>A high-quality carrot genome assembly provides new insights into carotenoid accumulation and asterid genome evolution.</title>
        <authorList>
            <person name="Iorizzo M."/>
            <person name="Ellison S."/>
            <person name="Senalik D."/>
            <person name="Zeng P."/>
            <person name="Satapoomin P."/>
            <person name="Huang J."/>
            <person name="Bowman M."/>
            <person name="Iovene M."/>
            <person name="Sanseverino W."/>
            <person name="Cavagnaro P."/>
            <person name="Yildiz M."/>
            <person name="Macko-Podgorni A."/>
            <person name="Moranska E."/>
            <person name="Grzebelus E."/>
            <person name="Grzebelus D."/>
            <person name="Ashrafi H."/>
            <person name="Zheng Z."/>
            <person name="Cheng S."/>
            <person name="Spooner D."/>
            <person name="Van Deynze A."/>
            <person name="Simon P."/>
        </authorList>
    </citation>
    <scope>NUCLEOTIDE SEQUENCE [LARGE SCALE GENOMIC DNA]</scope>
    <source>
        <tissue evidence="11">Leaf</tissue>
    </source>
</reference>
<keyword evidence="3" id="KW-0863">Zinc-finger</keyword>
<dbReference type="InterPro" id="IPR032881">
    <property type="entry name" value="Oberon-like_PHD"/>
</dbReference>
<feature type="region of interest" description="Disordered" evidence="8">
    <location>
        <begin position="1"/>
        <end position="28"/>
    </location>
</feature>
<keyword evidence="13" id="KW-1185">Reference proteome</keyword>
<evidence type="ECO:0000256" key="2">
    <source>
        <dbReference type="ARBA" id="ARBA00022723"/>
    </source>
</evidence>
<evidence type="ECO:0000256" key="8">
    <source>
        <dbReference type="SAM" id="MobiDB-lite"/>
    </source>
</evidence>
<evidence type="ECO:0000256" key="5">
    <source>
        <dbReference type="ARBA" id="ARBA00023054"/>
    </source>
</evidence>
<protein>
    <recommendedName>
        <fullName evidence="14">OBERON-like protein</fullName>
    </recommendedName>
</protein>
<dbReference type="Pfam" id="PF16312">
    <property type="entry name" value="Oberon_cc"/>
    <property type="match status" value="1"/>
</dbReference>
<evidence type="ECO:0000256" key="3">
    <source>
        <dbReference type="ARBA" id="ARBA00022771"/>
    </source>
</evidence>
<comment type="subcellular location">
    <subcellularLocation>
        <location evidence="1">Nucleus</location>
    </subcellularLocation>
</comment>
<dbReference type="EMBL" id="LNRQ01000009">
    <property type="protein sequence ID" value="KZM82734.1"/>
    <property type="molecule type" value="Genomic_DNA"/>
</dbReference>
<evidence type="ECO:0000259" key="9">
    <source>
        <dbReference type="Pfam" id="PF07227"/>
    </source>
</evidence>
<dbReference type="PANTHER" id="PTHR21736:SF38">
    <property type="entry name" value="PROTEIN OBERON 3"/>
    <property type="match status" value="1"/>
</dbReference>
<evidence type="ECO:0000313" key="13">
    <source>
        <dbReference type="Proteomes" id="UP000077755"/>
    </source>
</evidence>
<evidence type="ECO:0000256" key="4">
    <source>
        <dbReference type="ARBA" id="ARBA00022833"/>
    </source>
</evidence>
<keyword evidence="6" id="KW-0539">Nucleus</keyword>
<dbReference type="InterPro" id="IPR032535">
    <property type="entry name" value="Oberon_CC"/>
</dbReference>